<gene>
    <name evidence="8" type="primary">MED4</name>
    <name evidence="11" type="ORF">AB6A40_004794</name>
</gene>
<feature type="region of interest" description="Disordered" evidence="10">
    <location>
        <begin position="189"/>
        <end position="321"/>
    </location>
</feature>
<evidence type="ECO:0000256" key="6">
    <source>
        <dbReference type="ARBA" id="ARBA00023242"/>
    </source>
</evidence>
<evidence type="ECO:0000256" key="8">
    <source>
        <dbReference type="RuleBase" id="RU364141"/>
    </source>
</evidence>
<evidence type="ECO:0000256" key="5">
    <source>
        <dbReference type="ARBA" id="ARBA00023163"/>
    </source>
</evidence>
<feature type="compositionally biased region" description="Polar residues" evidence="10">
    <location>
        <begin position="189"/>
        <end position="207"/>
    </location>
</feature>
<organism evidence="11 12">
    <name type="scientific">Gnathostoma spinigerum</name>
    <dbReference type="NCBI Taxonomy" id="75299"/>
    <lineage>
        <taxon>Eukaryota</taxon>
        <taxon>Metazoa</taxon>
        <taxon>Ecdysozoa</taxon>
        <taxon>Nematoda</taxon>
        <taxon>Chromadorea</taxon>
        <taxon>Rhabditida</taxon>
        <taxon>Spirurina</taxon>
        <taxon>Gnathostomatomorpha</taxon>
        <taxon>Gnathostomatoidea</taxon>
        <taxon>Gnathostomatidae</taxon>
        <taxon>Gnathostoma</taxon>
    </lineage>
</organism>
<dbReference type="PANTHER" id="PTHR13208:SF2">
    <property type="entry name" value="MEDIATOR OF RNA POLYMERASE II TRANSCRIPTION SUBUNIT 4"/>
    <property type="match status" value="1"/>
</dbReference>
<proteinExistence type="inferred from homology"/>
<keyword evidence="9" id="KW-0175">Coiled coil</keyword>
<feature type="compositionally biased region" description="Low complexity" evidence="10">
    <location>
        <begin position="244"/>
        <end position="263"/>
    </location>
</feature>
<dbReference type="EMBL" id="JBGFUD010002847">
    <property type="protein sequence ID" value="MFH4978085.1"/>
    <property type="molecule type" value="Genomic_DNA"/>
</dbReference>
<feature type="coiled-coil region" evidence="9">
    <location>
        <begin position="56"/>
        <end position="114"/>
    </location>
</feature>
<keyword evidence="8" id="KW-0010">Activator</keyword>
<evidence type="ECO:0000256" key="7">
    <source>
        <dbReference type="ARBA" id="ARBA00031257"/>
    </source>
</evidence>
<dbReference type="PANTHER" id="PTHR13208">
    <property type="entry name" value="MEDIATOR OF RNA POLYMERASE II TRANSCRIPTION SUBUNIT 4"/>
    <property type="match status" value="1"/>
</dbReference>
<keyword evidence="4 8" id="KW-0805">Transcription regulation</keyword>
<reference evidence="11 12" key="1">
    <citation type="submission" date="2024-08" db="EMBL/GenBank/DDBJ databases">
        <title>Gnathostoma spinigerum genome.</title>
        <authorList>
            <person name="Gonzalez-Bertolin B."/>
            <person name="Monzon S."/>
            <person name="Zaballos A."/>
            <person name="Jimenez P."/>
            <person name="Dekumyoy P."/>
            <person name="Varona S."/>
            <person name="Cuesta I."/>
            <person name="Sumanam S."/>
            <person name="Adisakwattana P."/>
            <person name="Gasser R.B."/>
            <person name="Hernandez-Gonzalez A."/>
            <person name="Young N.D."/>
            <person name="Perteguer M.J."/>
        </authorList>
    </citation>
    <scope>NUCLEOTIDE SEQUENCE [LARGE SCALE GENOMIC DNA]</scope>
    <source>
        <strain evidence="11">AL3</strain>
        <tissue evidence="11">Liver</tissue>
    </source>
</reference>
<evidence type="ECO:0000256" key="2">
    <source>
        <dbReference type="ARBA" id="ARBA00009626"/>
    </source>
</evidence>
<evidence type="ECO:0000313" key="12">
    <source>
        <dbReference type="Proteomes" id="UP001608902"/>
    </source>
</evidence>
<evidence type="ECO:0000256" key="3">
    <source>
        <dbReference type="ARBA" id="ARBA00020629"/>
    </source>
</evidence>
<accession>A0ABD6EEQ7</accession>
<evidence type="ECO:0000256" key="10">
    <source>
        <dbReference type="SAM" id="MobiDB-lite"/>
    </source>
</evidence>
<evidence type="ECO:0000313" key="11">
    <source>
        <dbReference type="EMBL" id="MFH4978085.1"/>
    </source>
</evidence>
<dbReference type="GO" id="GO:0005634">
    <property type="term" value="C:nucleus"/>
    <property type="evidence" value="ECO:0007669"/>
    <property type="project" value="UniProtKB-SubCell"/>
</dbReference>
<dbReference type="Pfam" id="PF10018">
    <property type="entry name" value="Med4"/>
    <property type="match status" value="1"/>
</dbReference>
<keyword evidence="12" id="KW-1185">Reference proteome</keyword>
<sequence length="321" mass="34906">MKKKIVHVLKLMVEIGLDSDGRSLRDCLLEAVDDLDCIVKQMVSFILEKDRSCESLTSLTEAFHNKQEEIKNLLAKVPVHRQREELIRSLEKAVEERNRVIEDVEAKLQTAESALTGAVYQAGIKIKSIRQAEARKVNSEQVIRFANQISRSYSVAAPLYWQIGDASRPFPTEVELRVSSLAAPRVSAPTTTPALSLLRQPTSSTTGMLRGVGRGASPMSSVYSAASVQQQRSWSPRGGYGQQSSSPRNRGGSRSSSLVSPRLANSTVGLLQRHQSNSSPRMLNPSSFATAGKNIPPPVKNVEPMSSDSSSSSSSDEGSPS</sequence>
<keyword evidence="6 8" id="KW-0539">Nucleus</keyword>
<evidence type="ECO:0000256" key="1">
    <source>
        <dbReference type="ARBA" id="ARBA00004123"/>
    </source>
</evidence>
<dbReference type="Proteomes" id="UP001608902">
    <property type="component" value="Unassembled WGS sequence"/>
</dbReference>
<comment type="similarity">
    <text evidence="2 8">Belongs to the Mediator complex subunit 4 family.</text>
</comment>
<dbReference type="AlphaFoldDB" id="A0ABD6EEQ7"/>
<name>A0ABD6EEQ7_9BILA</name>
<comment type="function">
    <text evidence="8">Component of the Mediator complex, a coactivator involved in the regulated transcription of nearly all RNA polymerase II-dependent genes. Mediator functions as a bridge to convey information from gene-specific regulatory proteins to the basal RNA polymerase II transcription machinery. Mediator is recruited to promoters by direct interactions with regulatory proteins and serves as a scaffold for the assembly of a functional preinitiation complex with RNA polymerase II and the general transcription factors.</text>
</comment>
<dbReference type="InterPro" id="IPR019258">
    <property type="entry name" value="Mediator_Med4"/>
</dbReference>
<comment type="subcellular location">
    <subcellularLocation>
        <location evidence="1 8">Nucleus</location>
    </subcellularLocation>
</comment>
<comment type="caution">
    <text evidence="11">The sequence shown here is derived from an EMBL/GenBank/DDBJ whole genome shotgun (WGS) entry which is preliminary data.</text>
</comment>
<feature type="compositionally biased region" description="Polar residues" evidence="10">
    <location>
        <begin position="264"/>
        <end position="289"/>
    </location>
</feature>
<evidence type="ECO:0000256" key="9">
    <source>
        <dbReference type="SAM" id="Coils"/>
    </source>
</evidence>
<feature type="compositionally biased region" description="Low complexity" evidence="10">
    <location>
        <begin position="220"/>
        <end position="233"/>
    </location>
</feature>
<keyword evidence="5 8" id="KW-0804">Transcription</keyword>
<feature type="compositionally biased region" description="Low complexity" evidence="10">
    <location>
        <begin position="306"/>
        <end position="321"/>
    </location>
</feature>
<evidence type="ECO:0000256" key="4">
    <source>
        <dbReference type="ARBA" id="ARBA00023015"/>
    </source>
</evidence>
<comment type="subunit">
    <text evidence="8">Component of the Mediator complex.</text>
</comment>
<protein>
    <recommendedName>
        <fullName evidence="3 8">Mediator of RNA polymerase II transcription subunit 4</fullName>
    </recommendedName>
    <alternativeName>
        <fullName evidence="7 8">Mediator complex subunit 4</fullName>
    </alternativeName>
</protein>